<keyword evidence="1" id="KW-1133">Transmembrane helix</keyword>
<dbReference type="PANTHER" id="PTHR42867">
    <property type="entry name" value="MEMBRANE PROTEIN-RELATED"/>
    <property type="match status" value="1"/>
</dbReference>
<dbReference type="Proteomes" id="UP000824002">
    <property type="component" value="Unassembled WGS sequence"/>
</dbReference>
<feature type="transmembrane region" description="Helical" evidence="1">
    <location>
        <begin position="149"/>
        <end position="166"/>
    </location>
</feature>
<feature type="transmembrane region" description="Helical" evidence="1">
    <location>
        <begin position="207"/>
        <end position="229"/>
    </location>
</feature>
<dbReference type="EMBL" id="DVJP01000066">
    <property type="protein sequence ID" value="HIS77081.1"/>
    <property type="molecule type" value="Genomic_DNA"/>
</dbReference>
<feature type="transmembrane region" description="Helical" evidence="1">
    <location>
        <begin position="235"/>
        <end position="253"/>
    </location>
</feature>
<keyword evidence="1" id="KW-0812">Transmembrane</keyword>
<organism evidence="2 3">
    <name type="scientific">Candidatus Merdivicinus excrementipullorum</name>
    <dbReference type="NCBI Taxonomy" id="2840867"/>
    <lineage>
        <taxon>Bacteria</taxon>
        <taxon>Bacillati</taxon>
        <taxon>Bacillota</taxon>
        <taxon>Clostridia</taxon>
        <taxon>Eubacteriales</taxon>
        <taxon>Oscillospiraceae</taxon>
        <taxon>Oscillospiraceae incertae sedis</taxon>
        <taxon>Candidatus Merdivicinus</taxon>
    </lineage>
</organism>
<proteinExistence type="predicted"/>
<evidence type="ECO:0000313" key="2">
    <source>
        <dbReference type="EMBL" id="HIS77081.1"/>
    </source>
</evidence>
<reference evidence="2" key="2">
    <citation type="journal article" date="2021" name="PeerJ">
        <title>Extensive microbial diversity within the chicken gut microbiome revealed by metagenomics and culture.</title>
        <authorList>
            <person name="Gilroy R."/>
            <person name="Ravi A."/>
            <person name="Getino M."/>
            <person name="Pursley I."/>
            <person name="Horton D.L."/>
            <person name="Alikhan N.F."/>
            <person name="Baker D."/>
            <person name="Gharbi K."/>
            <person name="Hall N."/>
            <person name="Watson M."/>
            <person name="Adriaenssens E.M."/>
            <person name="Foster-Nyarko E."/>
            <person name="Jarju S."/>
            <person name="Secka A."/>
            <person name="Antonio M."/>
            <person name="Oren A."/>
            <person name="Chaudhuri R.R."/>
            <person name="La Ragione R."/>
            <person name="Hildebrand F."/>
            <person name="Pallen M.J."/>
        </authorList>
    </citation>
    <scope>NUCLEOTIDE SEQUENCE</scope>
    <source>
        <strain evidence="2">CHK199-13235</strain>
    </source>
</reference>
<evidence type="ECO:0000256" key="1">
    <source>
        <dbReference type="SAM" id="Phobius"/>
    </source>
</evidence>
<dbReference type="Pfam" id="PF07136">
    <property type="entry name" value="DUF1385"/>
    <property type="match status" value="1"/>
</dbReference>
<protein>
    <submittedName>
        <fullName evidence="2">DUF1385 domain-containing protein</fullName>
    </submittedName>
</protein>
<sequence>MSKNFKTSIGGQALIEGVMMRGPHKTAMSVRKPDGELQTEIWDNKPARIWNKLPIVRGVVNMVTSLVVGYRCLMKSAEISTEGMEEEEPSKLEKWLEEKLGDKLMKAAMVIASVLGVLLAVLLFMYLPAWLVGFGEGVLPHWSMSLIEGIIKIGVFLLYMGLIGLMPDMRRLYQYHGAEHKTIACYEAGEELTPENIRKYPRFHPRCGTSFIVIALILGILIFSVVTWSNALVRTLLKICLLPLVVGIAYELIKLAGRYDNLFTRIISFPGLKIQHLTTREPDDSMIEAAIASMEAVIPENEGEDRW</sequence>
<keyword evidence="1" id="KW-0472">Membrane</keyword>
<name>A0A9D1FNI5_9FIRM</name>
<feature type="transmembrane region" description="Helical" evidence="1">
    <location>
        <begin position="107"/>
        <end position="129"/>
    </location>
</feature>
<dbReference type="PANTHER" id="PTHR42867:SF1">
    <property type="entry name" value="MEMBRANE PROTEIN-RELATED"/>
    <property type="match status" value="1"/>
</dbReference>
<accession>A0A9D1FNI5</accession>
<evidence type="ECO:0000313" key="3">
    <source>
        <dbReference type="Proteomes" id="UP000824002"/>
    </source>
</evidence>
<reference evidence="2" key="1">
    <citation type="submission" date="2020-10" db="EMBL/GenBank/DDBJ databases">
        <authorList>
            <person name="Gilroy R."/>
        </authorList>
    </citation>
    <scope>NUCLEOTIDE SEQUENCE</scope>
    <source>
        <strain evidence="2">CHK199-13235</strain>
    </source>
</reference>
<comment type="caution">
    <text evidence="2">The sequence shown here is derived from an EMBL/GenBank/DDBJ whole genome shotgun (WGS) entry which is preliminary data.</text>
</comment>
<dbReference type="InterPro" id="IPR010787">
    <property type="entry name" value="DUF1385"/>
</dbReference>
<dbReference type="AlphaFoldDB" id="A0A9D1FNI5"/>
<gene>
    <name evidence="2" type="ORF">IAB51_09810</name>
</gene>